<proteinExistence type="predicted"/>
<evidence type="ECO:0008006" key="3">
    <source>
        <dbReference type="Google" id="ProtNLM"/>
    </source>
</evidence>
<comment type="caution">
    <text evidence="1">The sequence shown here is derived from an EMBL/GenBank/DDBJ whole genome shotgun (WGS) entry which is preliminary data.</text>
</comment>
<dbReference type="Proteomes" id="UP000249341">
    <property type="component" value="Unassembled WGS sequence"/>
</dbReference>
<evidence type="ECO:0000313" key="2">
    <source>
        <dbReference type="Proteomes" id="UP000249341"/>
    </source>
</evidence>
<keyword evidence="2" id="KW-1185">Reference proteome</keyword>
<reference evidence="1 2" key="1">
    <citation type="submission" date="2018-06" db="EMBL/GenBank/DDBJ databases">
        <title>Genomic Encyclopedia of Type Strains, Phase III (KMG-III): the genomes of soil and plant-associated and newly described type strains.</title>
        <authorList>
            <person name="Whitman W."/>
        </authorList>
    </citation>
    <scope>NUCLEOTIDE SEQUENCE [LARGE SCALE GENOMIC DNA]</scope>
    <source>
        <strain evidence="1 2">CGMCC 4.7090</strain>
    </source>
</reference>
<dbReference type="EMBL" id="QLMJ01000008">
    <property type="protein sequence ID" value="RAK36530.1"/>
    <property type="molecule type" value="Genomic_DNA"/>
</dbReference>
<dbReference type="SUPFAM" id="SSF103032">
    <property type="entry name" value="Hypothetical protein YwqG"/>
    <property type="match status" value="1"/>
</dbReference>
<evidence type="ECO:0000313" key="1">
    <source>
        <dbReference type="EMBL" id="RAK36530.1"/>
    </source>
</evidence>
<organism evidence="1 2">
    <name type="scientific">Actinoplanes lutulentus</name>
    <dbReference type="NCBI Taxonomy" id="1287878"/>
    <lineage>
        <taxon>Bacteria</taxon>
        <taxon>Bacillati</taxon>
        <taxon>Actinomycetota</taxon>
        <taxon>Actinomycetes</taxon>
        <taxon>Micromonosporales</taxon>
        <taxon>Micromonosporaceae</taxon>
        <taxon>Actinoplanes</taxon>
    </lineage>
</organism>
<dbReference type="Gene3D" id="2.30.320.10">
    <property type="entry name" value="YwqG-like"/>
    <property type="match status" value="1"/>
</dbReference>
<dbReference type="InterPro" id="IPR035948">
    <property type="entry name" value="YwqG-like_sf"/>
</dbReference>
<dbReference type="RefSeq" id="WP_245972611.1">
    <property type="nucleotide sequence ID" value="NZ_JACHWI010000007.1"/>
</dbReference>
<dbReference type="AlphaFoldDB" id="A0A327ZBC9"/>
<protein>
    <recommendedName>
        <fullName evidence="3">DUF1963 domain-containing protein</fullName>
    </recommendedName>
</protein>
<sequence>MAGWERSEALTSAAGPFERWLTPRLEMSWRPSGTPIDGPVAKLGGQPFWLGEPFWPVSRGSGELMTFIGQFPLPGPGVGLAYLFVSDEDGTFDLEGGENALLVQPDGRVPSFVDGEPRRTGPALWRRGVDWFAREPVELQLDLKTPDGTAAAAFERQLVSRDAALQGRVMEEDDDLPDVECRSYVGGEPLFWQPWTPPAIDDSWRFFFQLDGAEGVGEDAFALNFGGGTGYAFLSQDHREGRFFWDCV</sequence>
<name>A0A327ZBC9_9ACTN</name>
<accession>A0A327ZBC9</accession>
<gene>
    <name evidence="1" type="ORF">B0I29_108119</name>
</gene>